<dbReference type="PANTHER" id="PTHR12333:SF0">
    <property type="entry name" value="COMM DOMAIN-CONTAINING PROTEIN 10"/>
    <property type="match status" value="1"/>
</dbReference>
<dbReference type="Ensembl" id="ENSOKIT00005014325.1">
    <property type="protein sequence ID" value="ENSOKIP00005013434.1"/>
    <property type="gene ID" value="ENSOKIG00005006069.1"/>
</dbReference>
<dbReference type="Gene3D" id="3.30.450.60">
    <property type="match status" value="1"/>
</dbReference>
<dbReference type="GO" id="GO:0006896">
    <property type="term" value="P:Golgi to vacuole transport"/>
    <property type="evidence" value="ECO:0007669"/>
    <property type="project" value="InterPro"/>
</dbReference>
<evidence type="ECO:0000256" key="1">
    <source>
        <dbReference type="ARBA" id="ARBA00004180"/>
    </source>
</evidence>
<dbReference type="SUPFAM" id="SSF64356">
    <property type="entry name" value="SNARE-like"/>
    <property type="match status" value="1"/>
</dbReference>
<dbReference type="GO" id="GO:0006886">
    <property type="term" value="P:intracellular protein transport"/>
    <property type="evidence" value="ECO:0007669"/>
    <property type="project" value="InterPro"/>
</dbReference>
<keyword evidence="6" id="KW-0333">Golgi apparatus</keyword>
<evidence type="ECO:0000256" key="2">
    <source>
        <dbReference type="ARBA" id="ARBA00004555"/>
    </source>
</evidence>
<keyword evidence="7" id="KW-0472">Membrane</keyword>
<evidence type="ECO:0000256" key="4">
    <source>
        <dbReference type="ARBA" id="ARBA00022448"/>
    </source>
</evidence>
<dbReference type="CDD" id="cd04758">
    <property type="entry name" value="Commd10"/>
    <property type="match status" value="1"/>
</dbReference>
<evidence type="ECO:0000256" key="6">
    <source>
        <dbReference type="ARBA" id="ARBA00023034"/>
    </source>
</evidence>
<evidence type="ECO:0000256" key="9">
    <source>
        <dbReference type="ARBA" id="ARBA00025605"/>
    </source>
</evidence>
<gene>
    <name evidence="11" type="primary">COMMD10</name>
</gene>
<dbReference type="InterPro" id="IPR000804">
    <property type="entry name" value="Clathrin_sm-chain_CS"/>
</dbReference>
<dbReference type="PROSITE" id="PS00989">
    <property type="entry name" value="CLAT_ADAPTOR_S"/>
    <property type="match status" value="1"/>
</dbReference>
<name>A0A8C7D2Y3_ONCKI</name>
<keyword evidence="8" id="KW-0968">Cytoplasmic vesicle</keyword>
<dbReference type="Proteomes" id="UP000694557">
    <property type="component" value="Unassembled WGS sequence"/>
</dbReference>
<reference evidence="11" key="1">
    <citation type="submission" date="2025-08" db="UniProtKB">
        <authorList>
            <consortium name="Ensembl"/>
        </authorList>
    </citation>
    <scope>IDENTIFICATION</scope>
</reference>
<evidence type="ECO:0000256" key="8">
    <source>
        <dbReference type="ARBA" id="ARBA00023329"/>
    </source>
</evidence>
<dbReference type="CDD" id="cd14834">
    <property type="entry name" value="AP3_sigma"/>
    <property type="match status" value="1"/>
</dbReference>
<comment type="similarity">
    <text evidence="3">Belongs to the adaptor complexes small subunit family.</text>
</comment>
<dbReference type="InterPro" id="IPR017920">
    <property type="entry name" value="COMM"/>
</dbReference>
<keyword evidence="5" id="KW-0653">Protein transport</keyword>
<dbReference type="FunFam" id="3.30.450.60:FF:000001">
    <property type="entry name" value="AP complex subunit sigma"/>
    <property type="match status" value="1"/>
</dbReference>
<proteinExistence type="inferred from homology"/>
<evidence type="ECO:0000259" key="10">
    <source>
        <dbReference type="PROSITE" id="PS51269"/>
    </source>
</evidence>
<feature type="domain" description="COMM" evidence="10">
    <location>
        <begin position="283"/>
        <end position="353"/>
    </location>
</feature>
<evidence type="ECO:0000313" key="11">
    <source>
        <dbReference type="Ensembl" id="ENSOKIP00005013434.1"/>
    </source>
</evidence>
<organism evidence="11 12">
    <name type="scientific">Oncorhynchus kisutch</name>
    <name type="common">Coho salmon</name>
    <name type="synonym">Salmo kisutch</name>
    <dbReference type="NCBI Taxonomy" id="8019"/>
    <lineage>
        <taxon>Eukaryota</taxon>
        <taxon>Metazoa</taxon>
        <taxon>Chordata</taxon>
        <taxon>Craniata</taxon>
        <taxon>Vertebrata</taxon>
        <taxon>Euteleostomi</taxon>
        <taxon>Actinopterygii</taxon>
        <taxon>Neopterygii</taxon>
        <taxon>Teleostei</taxon>
        <taxon>Protacanthopterygii</taxon>
        <taxon>Salmoniformes</taxon>
        <taxon>Salmonidae</taxon>
        <taxon>Salmoninae</taxon>
        <taxon>Oncorhynchus</taxon>
    </lineage>
</organism>
<dbReference type="GO" id="GO:0030123">
    <property type="term" value="C:AP-3 adaptor complex"/>
    <property type="evidence" value="ECO:0007669"/>
    <property type="project" value="InterPro"/>
</dbReference>
<dbReference type="GO" id="GO:0005794">
    <property type="term" value="C:Golgi apparatus"/>
    <property type="evidence" value="ECO:0007669"/>
    <property type="project" value="UniProtKB-SubCell"/>
</dbReference>
<reference evidence="11" key="2">
    <citation type="submission" date="2025-09" db="UniProtKB">
        <authorList>
            <consortium name="Ensembl"/>
        </authorList>
    </citation>
    <scope>IDENTIFICATION</scope>
</reference>
<dbReference type="GO" id="GO:0030659">
    <property type="term" value="C:cytoplasmic vesicle membrane"/>
    <property type="evidence" value="ECO:0007669"/>
    <property type="project" value="UniProtKB-SubCell"/>
</dbReference>
<keyword evidence="12" id="KW-1185">Reference proteome</keyword>
<evidence type="ECO:0000256" key="3">
    <source>
        <dbReference type="ARBA" id="ARBA00006972"/>
    </source>
</evidence>
<dbReference type="InterPro" id="IPR011012">
    <property type="entry name" value="Longin-like_dom_sf"/>
</dbReference>
<comment type="subcellular location">
    <subcellularLocation>
        <location evidence="1">Cytoplasmic vesicle membrane</location>
        <topology evidence="1">Peripheral membrane protein</topology>
        <orientation evidence="1">Cytoplasmic side</orientation>
    </subcellularLocation>
    <subcellularLocation>
        <location evidence="2">Golgi apparatus</location>
    </subcellularLocation>
</comment>
<evidence type="ECO:0000313" key="12">
    <source>
        <dbReference type="Proteomes" id="UP000694557"/>
    </source>
</evidence>
<keyword evidence="4" id="KW-0813">Transport</keyword>
<dbReference type="Pfam" id="PF21672">
    <property type="entry name" value="COMM_HN"/>
    <property type="match status" value="1"/>
</dbReference>
<dbReference type="GeneTree" id="ENSGT00390000001500"/>
<dbReference type="AlphaFoldDB" id="A0A8C7D2Y3"/>
<evidence type="ECO:0000256" key="7">
    <source>
        <dbReference type="ARBA" id="ARBA00023136"/>
    </source>
</evidence>
<accession>A0A8C7D2Y3</accession>
<dbReference type="InterPro" id="IPR022775">
    <property type="entry name" value="AP_mu_sigma_su"/>
</dbReference>
<dbReference type="InterPro" id="IPR027155">
    <property type="entry name" value="APS3"/>
</dbReference>
<sequence>MIKAILIFNNHGKPRLSKFYEHYNEDTEQQIIRETFHLVSKRDENVCNFLEGGMLIGGSENRLIYRHYATLYFVFCVDSSESELGILDLIQVFVETLDKCFENVCELDLIFHVDKVHNILAEMVMGGMVLETNMNEIIIQVDAQNKMEKSEKTVMAAIITETQSIKEAVTSINTIELNKFSRLLSRILQKLHLKEERTFSEEEEQKLQSALSLDKQDLSLVLDTTAFILEQAVYHNVKPASLKQQLEKIHLSPEKAEAFCQAWTAVCPDVVEKVRQRIFAPKKLEHVGWQLNLQMAKSTQAKLKDPHAVLELGVRNEDSESVVEKVFVEFSHQELLQFYNQLETVQAQLDSLT</sequence>
<dbReference type="PANTHER" id="PTHR12333">
    <property type="entry name" value="COMM DOMAIN CONTAINING PROTEIN 10"/>
    <property type="match status" value="1"/>
</dbReference>
<dbReference type="Pfam" id="PF01217">
    <property type="entry name" value="Clat_adaptor_s"/>
    <property type="match status" value="1"/>
</dbReference>
<dbReference type="InterPro" id="IPR037361">
    <property type="entry name" value="COMMD10"/>
</dbReference>
<comment type="function">
    <text evidence="9">Part of the AP-3 complex, an adaptor-related complex which is not clathrin-associated. The complex is associated with the Golgi region as well as more peripheral structures. It facilitates the budding of vesicles from the Golgi membrane and may be directly involved in trafficking to lysosomes. In concert with the BLOC-1 complex, AP-3 is required to target cargos into vesicles assembled at cell bodies for delivery into neurites and nerve terminals.</text>
</comment>
<evidence type="ECO:0000256" key="5">
    <source>
        <dbReference type="ARBA" id="ARBA00022927"/>
    </source>
</evidence>
<protein>
    <submittedName>
        <fullName evidence="11">COMM domain containing 10</fullName>
    </submittedName>
</protein>
<dbReference type="Pfam" id="PF07258">
    <property type="entry name" value="COMM_domain"/>
    <property type="match status" value="1"/>
</dbReference>
<dbReference type="PROSITE" id="PS51269">
    <property type="entry name" value="COMM"/>
    <property type="match status" value="1"/>
</dbReference>